<evidence type="ECO:0000313" key="3">
    <source>
        <dbReference type="Proteomes" id="UP000647585"/>
    </source>
</evidence>
<evidence type="ECO:0000313" key="2">
    <source>
        <dbReference type="EMBL" id="GGW50468.1"/>
    </source>
</evidence>
<name>A0ABQ2WDV7_9GAMM</name>
<reference evidence="3" key="1">
    <citation type="journal article" date="2019" name="Int. J. Syst. Evol. Microbiol.">
        <title>The Global Catalogue of Microorganisms (GCM) 10K type strain sequencing project: providing services to taxonomists for standard genome sequencing and annotation.</title>
        <authorList>
            <consortium name="The Broad Institute Genomics Platform"/>
            <consortium name="The Broad Institute Genome Sequencing Center for Infectious Disease"/>
            <person name="Wu L."/>
            <person name="Ma J."/>
        </authorList>
    </citation>
    <scope>NUCLEOTIDE SEQUENCE [LARGE SCALE GENOMIC DNA]</scope>
    <source>
        <strain evidence="3">KCTC 22157</strain>
    </source>
</reference>
<keyword evidence="3" id="KW-1185">Reference proteome</keyword>
<proteinExistence type="predicted"/>
<sequence length="80" mass="8928">MADAQETIVQLEARLQALVEHYAVERGEMAEKLSQLLEENDQLKRQIKRLENTAGALEAGSSPEGGERGLTFDFSLPDRQ</sequence>
<evidence type="ECO:0008006" key="4">
    <source>
        <dbReference type="Google" id="ProtNLM"/>
    </source>
</evidence>
<dbReference type="Proteomes" id="UP000647585">
    <property type="component" value="Unassembled WGS sequence"/>
</dbReference>
<dbReference type="EMBL" id="BMXO01000003">
    <property type="protein sequence ID" value="GGW50468.1"/>
    <property type="molecule type" value="Genomic_DNA"/>
</dbReference>
<protein>
    <recommendedName>
        <fullName evidence="4">Cell division protein ZapB</fullName>
    </recommendedName>
</protein>
<comment type="caution">
    <text evidence="2">The sequence shown here is derived from an EMBL/GenBank/DDBJ whole genome shotgun (WGS) entry which is preliminary data.</text>
</comment>
<dbReference type="RefSeq" id="WP_193461110.1">
    <property type="nucleotide sequence ID" value="NZ_BMXO01000003.1"/>
</dbReference>
<accession>A0ABQ2WDV7</accession>
<feature type="region of interest" description="Disordered" evidence="1">
    <location>
        <begin position="54"/>
        <end position="80"/>
    </location>
</feature>
<evidence type="ECO:0000256" key="1">
    <source>
        <dbReference type="SAM" id="MobiDB-lite"/>
    </source>
</evidence>
<organism evidence="2 3">
    <name type="scientific">Halomonas johnsoniae</name>
    <dbReference type="NCBI Taxonomy" id="502832"/>
    <lineage>
        <taxon>Bacteria</taxon>
        <taxon>Pseudomonadati</taxon>
        <taxon>Pseudomonadota</taxon>
        <taxon>Gammaproteobacteria</taxon>
        <taxon>Oceanospirillales</taxon>
        <taxon>Halomonadaceae</taxon>
        <taxon>Halomonas</taxon>
    </lineage>
</organism>
<gene>
    <name evidence="2" type="ORF">GCM10007158_09280</name>
</gene>